<dbReference type="AlphaFoldDB" id="A0A8H6HBS7"/>
<evidence type="ECO:0000313" key="3">
    <source>
        <dbReference type="Proteomes" id="UP000521943"/>
    </source>
</evidence>
<evidence type="ECO:0000256" key="1">
    <source>
        <dbReference type="SAM" id="MobiDB-lite"/>
    </source>
</evidence>
<dbReference type="Proteomes" id="UP000521943">
    <property type="component" value="Unassembled WGS sequence"/>
</dbReference>
<dbReference type="EMBL" id="JACGCI010000151">
    <property type="protein sequence ID" value="KAF6743232.1"/>
    <property type="molecule type" value="Genomic_DNA"/>
</dbReference>
<evidence type="ECO:0000313" key="2">
    <source>
        <dbReference type="EMBL" id="KAF6743232.1"/>
    </source>
</evidence>
<comment type="caution">
    <text evidence="2">The sequence shown here is derived from an EMBL/GenBank/DDBJ whole genome shotgun (WGS) entry which is preliminary data.</text>
</comment>
<sequence>MAPPSSTPANAFTIFKSHIATLQALEKSLPSQVPVGKKVGQIGTVFKNIPESTNPTEHWGIFNRRMDALYGEDLRKEGDLPNIVRGKWGIRAVCEYLERCVDAGSLSWDIAILKTTRLIGEVEKVCKRHAATGTAKIAAAKRKARVDDESDEDDGDYAPPKHAPAADDDDMPTTGPDRVNSVSVKTGIHTISDQ</sequence>
<accession>A0A8H6HBS7</accession>
<protein>
    <submittedName>
        <fullName evidence="2">Uncharacterized protein</fullName>
    </submittedName>
</protein>
<feature type="region of interest" description="Disordered" evidence="1">
    <location>
        <begin position="137"/>
        <end position="194"/>
    </location>
</feature>
<feature type="compositionally biased region" description="Polar residues" evidence="1">
    <location>
        <begin position="180"/>
        <end position="194"/>
    </location>
</feature>
<organism evidence="2 3">
    <name type="scientific">Ephemerocybe angulata</name>
    <dbReference type="NCBI Taxonomy" id="980116"/>
    <lineage>
        <taxon>Eukaryota</taxon>
        <taxon>Fungi</taxon>
        <taxon>Dikarya</taxon>
        <taxon>Basidiomycota</taxon>
        <taxon>Agaricomycotina</taxon>
        <taxon>Agaricomycetes</taxon>
        <taxon>Agaricomycetidae</taxon>
        <taxon>Agaricales</taxon>
        <taxon>Agaricineae</taxon>
        <taxon>Psathyrellaceae</taxon>
        <taxon>Ephemerocybe</taxon>
    </lineage>
</organism>
<reference evidence="2 3" key="1">
    <citation type="submission" date="2020-07" db="EMBL/GenBank/DDBJ databases">
        <title>Comparative genomics of pyrophilous fungi reveals a link between fire events and developmental genes.</title>
        <authorList>
            <consortium name="DOE Joint Genome Institute"/>
            <person name="Steindorff A.S."/>
            <person name="Carver A."/>
            <person name="Calhoun S."/>
            <person name="Stillman K."/>
            <person name="Liu H."/>
            <person name="Lipzen A."/>
            <person name="Pangilinan J."/>
            <person name="Labutti K."/>
            <person name="Bruns T.D."/>
            <person name="Grigoriev I.V."/>
        </authorList>
    </citation>
    <scope>NUCLEOTIDE SEQUENCE [LARGE SCALE GENOMIC DNA]</scope>
    <source>
        <strain evidence="2 3">CBS 144469</strain>
    </source>
</reference>
<name>A0A8H6HBS7_9AGAR</name>
<gene>
    <name evidence="2" type="ORF">DFP72DRAFT_859159</name>
</gene>
<dbReference type="OrthoDB" id="3010994at2759"/>
<proteinExistence type="predicted"/>
<keyword evidence="3" id="KW-1185">Reference proteome</keyword>